<dbReference type="SMART" id="SM00257">
    <property type="entry name" value="LysM"/>
    <property type="match status" value="1"/>
</dbReference>
<dbReference type="OrthoDB" id="2107166at2759"/>
<evidence type="ECO:0000313" key="4">
    <source>
        <dbReference type="Ensembl" id="ENSRNOP00000014301.7"/>
    </source>
</evidence>
<organism evidence="4 5">
    <name type="scientific">Rattus norvegicus</name>
    <name type="common">Rat</name>
    <dbReference type="NCBI Taxonomy" id="10116"/>
    <lineage>
        <taxon>Eukaryota</taxon>
        <taxon>Metazoa</taxon>
        <taxon>Chordata</taxon>
        <taxon>Craniata</taxon>
        <taxon>Vertebrata</taxon>
        <taxon>Euteleostomi</taxon>
        <taxon>Mammalia</taxon>
        <taxon>Eutheria</taxon>
        <taxon>Euarchontoglires</taxon>
        <taxon>Glires</taxon>
        <taxon>Rodentia</taxon>
        <taxon>Myomorpha</taxon>
        <taxon>Muroidea</taxon>
        <taxon>Muridae</taxon>
        <taxon>Murinae</taxon>
        <taxon>Rattus</taxon>
    </lineage>
</organism>
<dbReference type="OMA" id="HRMDVQI"/>
<evidence type="ECO:0000256" key="2">
    <source>
        <dbReference type="SAM" id="MobiDB-lite"/>
    </source>
</evidence>
<reference evidence="4" key="3">
    <citation type="submission" date="2025-09" db="UniProtKB">
        <authorList>
            <consortium name="Ensembl"/>
        </authorList>
    </citation>
    <scope>IDENTIFICATION</scope>
    <source>
        <strain evidence="4">Brown Norway</strain>
    </source>
</reference>
<dbReference type="CTD" id="256586"/>
<feature type="region of interest" description="Disordered" evidence="2">
    <location>
        <begin position="267"/>
        <end position="309"/>
    </location>
</feature>
<feature type="compositionally biased region" description="Low complexity" evidence="2">
    <location>
        <begin position="86"/>
        <end position="108"/>
    </location>
</feature>
<dbReference type="Pfam" id="PF01476">
    <property type="entry name" value="LysM"/>
    <property type="match status" value="1"/>
</dbReference>
<feature type="domain" description="LysM" evidence="3">
    <location>
        <begin position="204"/>
        <end position="248"/>
    </location>
</feature>
<feature type="compositionally biased region" description="Basic residues" evidence="2">
    <location>
        <begin position="109"/>
        <end position="119"/>
    </location>
</feature>
<reference evidence="4" key="2">
    <citation type="submission" date="2025-08" db="UniProtKB">
        <authorList>
            <consortium name="Ensembl"/>
        </authorList>
    </citation>
    <scope>IDENTIFICATION</scope>
    <source>
        <strain evidence="4">Brown Norway</strain>
    </source>
</reference>
<evidence type="ECO:0000256" key="1">
    <source>
        <dbReference type="ARBA" id="ARBA00040997"/>
    </source>
</evidence>
<proteinExistence type="predicted"/>
<dbReference type="PANTHER" id="PTHR20932">
    <property type="entry name" value="LYSM AND PUTATIVE PEPTIDOGLYCAN-BINDING DOMAIN-CONTAINING PROTEIN"/>
    <property type="match status" value="1"/>
</dbReference>
<reference evidence="4" key="1">
    <citation type="submission" date="2024-01" db="EMBL/GenBank/DDBJ databases">
        <title>GRCr8: a new rat reference genome assembly contstructed from accurate long reads and long range scaffolding.</title>
        <authorList>
            <person name="Doris P.A."/>
            <person name="Kalbfleisch T."/>
            <person name="Li K."/>
            <person name="Howe K."/>
            <person name="Wood J."/>
        </authorList>
    </citation>
    <scope>NUCLEOTIDE SEQUENCE [LARGE SCALE GENOMIC DNA]</scope>
    <source>
        <strain evidence="4">Brown Norway</strain>
    </source>
</reference>
<dbReference type="Proteomes" id="UP000002494">
    <property type="component" value="Chromosome 8"/>
</dbReference>
<feature type="region of interest" description="Disordered" evidence="2">
    <location>
        <begin position="25"/>
        <end position="55"/>
    </location>
</feature>
<dbReference type="RGD" id="1304585">
    <property type="gene designation" value="Lysmd2"/>
</dbReference>
<dbReference type="AGR" id="RGD:1304585"/>
<dbReference type="InterPro" id="IPR045030">
    <property type="entry name" value="LYSM1-4"/>
</dbReference>
<keyword evidence="5" id="KW-1185">Reference proteome</keyword>
<sequence length="348" mass="37449">MGGRGGCTVARSGFSRTLSRLHGSEVHMGSRTPPWASVGPQASARSRRAFSGRTRTLQPRLSSLIAISTGTSGAWEKLAQSGARHAGPAAPRLGLAPAAPAARPAAALVRRKRRRRRRRPLGELGAPAALAGPMADLSPAPALREGGPRAHRPSAPSPPLRSRSTSEPEEAELSLSLARTKTRSYGSTASVRAPLGAGVIERHVEHRVRAGDTLQGIALKYGVTMEQIKRANKLFTNDCIFLKKTLSIPILSEKPLVFNGLNSIDSPESETVDSSFCHEEEPVVSEEELPPPSPQDTDPKPAQPEEVSARDFLQRLDLQIKLSTQAARKLKEENRDEESPYAASLYHS</sequence>
<dbReference type="KEGG" id="rno:300839"/>
<dbReference type="PANTHER" id="PTHR20932:SF4">
    <property type="entry name" value="AND PUTATIVE PEPTIDOGLYCAN-BINDING DOMAIN-CONTAINING PROTEIN 2-RELATED"/>
    <property type="match status" value="1"/>
</dbReference>
<evidence type="ECO:0000313" key="5">
    <source>
        <dbReference type="Proteomes" id="UP000002494"/>
    </source>
</evidence>
<dbReference type="GeneTree" id="ENSGT00940000160054"/>
<feature type="compositionally biased region" description="Basic and acidic residues" evidence="2">
    <location>
        <begin position="329"/>
        <end position="338"/>
    </location>
</feature>
<accession>A0A8J8XSR6</accession>
<dbReference type="CDD" id="cd00118">
    <property type="entry name" value="LysM"/>
    <property type="match status" value="1"/>
</dbReference>
<evidence type="ECO:0000259" key="3">
    <source>
        <dbReference type="PROSITE" id="PS51782"/>
    </source>
</evidence>
<feature type="compositionally biased region" description="Low complexity" evidence="2">
    <location>
        <begin position="122"/>
        <end position="135"/>
    </location>
</feature>
<feature type="region of interest" description="Disordered" evidence="2">
    <location>
        <begin position="326"/>
        <end position="348"/>
    </location>
</feature>
<feature type="region of interest" description="Disordered" evidence="2">
    <location>
        <begin position="79"/>
        <end position="172"/>
    </location>
</feature>
<evidence type="ECO:0000313" key="6">
    <source>
        <dbReference type="RGD" id="1304585"/>
    </source>
</evidence>
<protein>
    <recommendedName>
        <fullName evidence="1">LysM and putative peptidoglycan-binding domain-containing protein 2</fullName>
    </recommendedName>
</protein>
<dbReference type="FunCoup" id="A0A8J8XSR6">
    <property type="interactions" value="36"/>
</dbReference>
<dbReference type="Gene3D" id="3.10.350.10">
    <property type="entry name" value="LysM domain"/>
    <property type="match status" value="1"/>
</dbReference>
<dbReference type="HOGENOM" id="CLU_2003062_0_0_1"/>
<name>A0A8J8XSR6_RAT</name>
<dbReference type="PROSITE" id="PS51782">
    <property type="entry name" value="LYSM"/>
    <property type="match status" value="1"/>
</dbReference>
<dbReference type="SUPFAM" id="SSF54106">
    <property type="entry name" value="LysM domain"/>
    <property type="match status" value="1"/>
</dbReference>
<dbReference type="AlphaFoldDB" id="A0A8J8XSR6"/>
<dbReference type="InterPro" id="IPR018392">
    <property type="entry name" value="LysM"/>
</dbReference>
<dbReference type="Ensembl" id="ENSRNOT00000014301.7">
    <property type="protein sequence ID" value="ENSRNOP00000014301.7"/>
    <property type="gene ID" value="ENSRNOG00000010642.7"/>
</dbReference>
<dbReference type="InterPro" id="IPR036779">
    <property type="entry name" value="LysM_dom_sf"/>
</dbReference>
<gene>
    <name evidence="4 6" type="primary">Lysmd2</name>
</gene>